<dbReference type="EMBL" id="JBFARM010000003">
    <property type="protein sequence ID" value="MEV4286269.1"/>
    <property type="molecule type" value="Genomic_DNA"/>
</dbReference>
<protein>
    <submittedName>
        <fullName evidence="1">Uncharacterized protein</fullName>
    </submittedName>
</protein>
<evidence type="ECO:0000313" key="2">
    <source>
        <dbReference type="Proteomes" id="UP001552427"/>
    </source>
</evidence>
<proteinExistence type="predicted"/>
<evidence type="ECO:0000313" key="1">
    <source>
        <dbReference type="EMBL" id="MEV4286269.1"/>
    </source>
</evidence>
<dbReference type="RefSeq" id="WP_364448140.1">
    <property type="nucleotide sequence ID" value="NZ_JBFARM010000003.1"/>
</dbReference>
<dbReference type="Proteomes" id="UP001552427">
    <property type="component" value="Unassembled WGS sequence"/>
</dbReference>
<sequence length="81" mass="8783">MTDETEGAQLMTAVMLAGGVLRIPESTVLADGTRVDGTRDIPPDAPDYELWLPYAMPEEAAWHGDADDLRILARWRAAASA</sequence>
<accession>A0ABV3H161</accession>
<gene>
    <name evidence="1" type="ORF">AB0K40_12280</name>
</gene>
<organism evidence="1 2">
    <name type="scientific">Nonomuraea bangladeshensis</name>
    <dbReference type="NCBI Taxonomy" id="404385"/>
    <lineage>
        <taxon>Bacteria</taxon>
        <taxon>Bacillati</taxon>
        <taxon>Actinomycetota</taxon>
        <taxon>Actinomycetes</taxon>
        <taxon>Streptosporangiales</taxon>
        <taxon>Streptosporangiaceae</taxon>
        <taxon>Nonomuraea</taxon>
    </lineage>
</organism>
<keyword evidence="2" id="KW-1185">Reference proteome</keyword>
<name>A0ABV3H161_9ACTN</name>
<reference evidence="1 2" key="1">
    <citation type="submission" date="2024-06" db="EMBL/GenBank/DDBJ databases">
        <title>The Natural Products Discovery Center: Release of the First 8490 Sequenced Strains for Exploring Actinobacteria Biosynthetic Diversity.</title>
        <authorList>
            <person name="Kalkreuter E."/>
            <person name="Kautsar S.A."/>
            <person name="Yang D."/>
            <person name="Bader C.D."/>
            <person name="Teijaro C.N."/>
            <person name="Fluegel L."/>
            <person name="Davis C.M."/>
            <person name="Simpson J.R."/>
            <person name="Lauterbach L."/>
            <person name="Steele A.D."/>
            <person name="Gui C."/>
            <person name="Meng S."/>
            <person name="Li G."/>
            <person name="Viehrig K."/>
            <person name="Ye F."/>
            <person name="Su P."/>
            <person name="Kiefer A.F."/>
            <person name="Nichols A."/>
            <person name="Cepeda A.J."/>
            <person name="Yan W."/>
            <person name="Fan B."/>
            <person name="Jiang Y."/>
            <person name="Adhikari A."/>
            <person name="Zheng C.-J."/>
            <person name="Schuster L."/>
            <person name="Cowan T.M."/>
            <person name="Smanski M.J."/>
            <person name="Chevrette M.G."/>
            <person name="De Carvalho L.P.S."/>
            <person name="Shen B."/>
        </authorList>
    </citation>
    <scope>NUCLEOTIDE SEQUENCE [LARGE SCALE GENOMIC DNA]</scope>
    <source>
        <strain evidence="1 2">NPDC049574</strain>
    </source>
</reference>
<comment type="caution">
    <text evidence="1">The sequence shown here is derived from an EMBL/GenBank/DDBJ whole genome shotgun (WGS) entry which is preliminary data.</text>
</comment>